<sequence>MKKISLLLASVISMGAMAQLKFTEGKFNHILEQAKKENKPAFISAYTSWCAYCKKMEKDIYPNTEVGDFYNSNFISAKYDMEKGEGVEIAKKYGIKVFPYYMFLNGDGEVIYTGTGYYNKNDFIDFGKKAIDPKNQIAVLKKKFEEGVDDLAFLKNLLTVFSYSEPDFAQKVMERYFNRLKGSELSREDLGLLVSNIPNAESPLFKIFQERKAEIAQKISEKQYENLTMSFYKKGIIQKAYDKENKILNEVLLLNEAKKVMSENEANKFLQNTKMRIAFSKKEYQEYAKLAQNYYGDAKDFNDTNELNQVAWRFYEHISDKKALQQAVIWAEKSVALKESYANTDTLAHLYYKLGDKKNTQKWATRSVELGKAAGEDVKDTEKLLK</sequence>
<dbReference type="InterPro" id="IPR024705">
    <property type="entry name" value="Ssp411"/>
</dbReference>
<dbReference type="PANTHER" id="PTHR42899:SF1">
    <property type="entry name" value="SPERMATOGENESIS-ASSOCIATED PROTEIN 20"/>
    <property type="match status" value="1"/>
</dbReference>
<name>A0A380ZUH0_9FLAO</name>
<protein>
    <submittedName>
        <fullName evidence="3">Thiol:disulfide interchange protein</fullName>
    </submittedName>
</protein>
<evidence type="ECO:0000313" key="4">
    <source>
        <dbReference type="Proteomes" id="UP000255515"/>
    </source>
</evidence>
<gene>
    <name evidence="3" type="ORF">NCTC11661_01815</name>
</gene>
<dbReference type="InterPro" id="IPR013766">
    <property type="entry name" value="Thioredoxin_domain"/>
</dbReference>
<dbReference type="PANTHER" id="PTHR42899">
    <property type="entry name" value="SPERMATOGENESIS-ASSOCIATED PROTEIN 20"/>
    <property type="match status" value="1"/>
</dbReference>
<dbReference type="InterPro" id="IPR036249">
    <property type="entry name" value="Thioredoxin-like_sf"/>
</dbReference>
<organism evidence="3 4">
    <name type="scientific">Bergeyella zoohelcum</name>
    <dbReference type="NCBI Taxonomy" id="1015"/>
    <lineage>
        <taxon>Bacteria</taxon>
        <taxon>Pseudomonadati</taxon>
        <taxon>Bacteroidota</taxon>
        <taxon>Flavobacteriia</taxon>
        <taxon>Flavobacteriales</taxon>
        <taxon>Weeksellaceae</taxon>
        <taxon>Bergeyella</taxon>
    </lineage>
</organism>
<feature type="domain" description="Thioredoxin" evidence="2">
    <location>
        <begin position="9"/>
        <end position="136"/>
    </location>
</feature>
<keyword evidence="1" id="KW-0732">Signal</keyword>
<dbReference type="SUPFAM" id="SSF52833">
    <property type="entry name" value="Thioredoxin-like"/>
    <property type="match status" value="1"/>
</dbReference>
<evidence type="ECO:0000256" key="1">
    <source>
        <dbReference type="SAM" id="SignalP"/>
    </source>
</evidence>
<accession>A0A380ZUH0</accession>
<dbReference type="EMBL" id="UFTJ01000003">
    <property type="protein sequence ID" value="SUV52675.1"/>
    <property type="molecule type" value="Genomic_DNA"/>
</dbReference>
<dbReference type="Proteomes" id="UP000255515">
    <property type="component" value="Unassembled WGS sequence"/>
</dbReference>
<feature type="chain" id="PRO_5016829669" evidence="1">
    <location>
        <begin position="19"/>
        <end position="386"/>
    </location>
</feature>
<dbReference type="Pfam" id="PF13098">
    <property type="entry name" value="Thioredoxin_2"/>
    <property type="match status" value="1"/>
</dbReference>
<dbReference type="InterPro" id="IPR012336">
    <property type="entry name" value="Thioredoxin-like_fold"/>
</dbReference>
<feature type="signal peptide" evidence="1">
    <location>
        <begin position="1"/>
        <end position="18"/>
    </location>
</feature>
<evidence type="ECO:0000313" key="3">
    <source>
        <dbReference type="EMBL" id="SUV52675.1"/>
    </source>
</evidence>
<dbReference type="RefSeq" id="WP_002688220.1">
    <property type="nucleotide sequence ID" value="NZ_UFTJ01000003.1"/>
</dbReference>
<dbReference type="Gene3D" id="3.40.30.10">
    <property type="entry name" value="Glutaredoxin"/>
    <property type="match status" value="1"/>
</dbReference>
<dbReference type="AlphaFoldDB" id="A0A380ZUH0"/>
<evidence type="ECO:0000259" key="2">
    <source>
        <dbReference type="PROSITE" id="PS51352"/>
    </source>
</evidence>
<reference evidence="3 4" key="1">
    <citation type="submission" date="2018-06" db="EMBL/GenBank/DDBJ databases">
        <authorList>
            <consortium name="Pathogen Informatics"/>
            <person name="Doyle S."/>
        </authorList>
    </citation>
    <scope>NUCLEOTIDE SEQUENCE [LARGE SCALE GENOMIC DNA]</scope>
    <source>
        <strain evidence="3 4">NCTC11661</strain>
    </source>
</reference>
<dbReference type="PROSITE" id="PS51352">
    <property type="entry name" value="THIOREDOXIN_2"/>
    <property type="match status" value="1"/>
</dbReference>
<proteinExistence type="predicted"/>